<dbReference type="AlphaFoldDB" id="A0A9P6ILF5"/>
<sequence length="519" mass="57249">MGLFINTLPLRVDLNVNVHESVLRTHARLASLLEHEHASLVLAQRCSNVPQGTPLFSSVLNYRHNSSSSDAASIDPGIVFLQNNERTNYPLMLSVDDFGTELGLSVDVVQPLDPERICGYMQESLKSLAEALDHAPDTFVRELEVLPLGERRLLLDTWNPTQQDFPLHQCIHHFFEQQTERTPQATALVFKDMSLTYSELNLRSNRLAYHLIELGVRPDMRVAICVERSFAMIIGVLAILKAGGAYLPLDPNYPKERLAYILEDAAPTVALVDSMGTNPEVPALTSHHLSYVVYTSGSTGNPKGVMIEHRGVVNYVLARVEDSGLDASSQVLQFSSLNFDLSSIETFTAFFSGASLHLLEDHTRLDRNRLWDYMERQSITQAVLPPAILQECKGCPPLSTRLTLVSTAEELPASLLRALRPLVPNGAIINEYGPTETTLGSIAWRCPEQGFDGDMVPVGRPIANKRVYILDKNGQPVPLGAVGELYIGGVGVGRGYLNRPDLTAKAFLPDPFMEGTDAR</sequence>
<evidence type="ECO:0000259" key="1">
    <source>
        <dbReference type="Pfam" id="PF00501"/>
    </source>
</evidence>
<dbReference type="InterPro" id="IPR020845">
    <property type="entry name" value="AMP-binding_CS"/>
</dbReference>
<evidence type="ECO:0000313" key="3">
    <source>
        <dbReference type="Proteomes" id="UP000749646"/>
    </source>
</evidence>
<feature type="non-terminal residue" evidence="2">
    <location>
        <position position="519"/>
    </location>
</feature>
<protein>
    <recommendedName>
        <fullName evidence="1">AMP-dependent synthetase/ligase domain-containing protein</fullName>
    </recommendedName>
</protein>
<dbReference type="GO" id="GO:0043041">
    <property type="term" value="P:amino acid activation for nonribosomal peptide biosynthetic process"/>
    <property type="evidence" value="ECO:0007669"/>
    <property type="project" value="TreeGrafter"/>
</dbReference>
<dbReference type="Proteomes" id="UP000749646">
    <property type="component" value="Unassembled WGS sequence"/>
</dbReference>
<dbReference type="SUPFAM" id="SSF52777">
    <property type="entry name" value="CoA-dependent acyltransferases"/>
    <property type="match status" value="1"/>
</dbReference>
<proteinExistence type="predicted"/>
<dbReference type="CDD" id="cd05930">
    <property type="entry name" value="A_NRPS"/>
    <property type="match status" value="1"/>
</dbReference>
<dbReference type="Pfam" id="PF00501">
    <property type="entry name" value="AMP-binding"/>
    <property type="match status" value="2"/>
</dbReference>
<feature type="domain" description="AMP-dependent synthetase/ligase" evidence="1">
    <location>
        <begin position="175"/>
        <end position="273"/>
    </location>
</feature>
<dbReference type="PROSITE" id="PS00455">
    <property type="entry name" value="AMP_BINDING"/>
    <property type="match status" value="1"/>
</dbReference>
<dbReference type="GO" id="GO:0044550">
    <property type="term" value="P:secondary metabolite biosynthetic process"/>
    <property type="evidence" value="ECO:0007669"/>
    <property type="project" value="TreeGrafter"/>
</dbReference>
<dbReference type="SUPFAM" id="SSF56801">
    <property type="entry name" value="Acetyl-CoA synthetase-like"/>
    <property type="match status" value="1"/>
</dbReference>
<dbReference type="EMBL" id="JAAAHW010010988">
    <property type="protein sequence ID" value="KAF9921660.1"/>
    <property type="molecule type" value="Genomic_DNA"/>
</dbReference>
<organism evidence="2 3">
    <name type="scientific">Modicella reniformis</name>
    <dbReference type="NCBI Taxonomy" id="1440133"/>
    <lineage>
        <taxon>Eukaryota</taxon>
        <taxon>Fungi</taxon>
        <taxon>Fungi incertae sedis</taxon>
        <taxon>Mucoromycota</taxon>
        <taxon>Mortierellomycotina</taxon>
        <taxon>Mortierellomycetes</taxon>
        <taxon>Mortierellales</taxon>
        <taxon>Mortierellaceae</taxon>
        <taxon>Modicella</taxon>
    </lineage>
</organism>
<dbReference type="InterPro" id="IPR000873">
    <property type="entry name" value="AMP-dep_synth/lig_dom"/>
</dbReference>
<comment type="caution">
    <text evidence="2">The sequence shown here is derived from an EMBL/GenBank/DDBJ whole genome shotgun (WGS) entry which is preliminary data.</text>
</comment>
<reference evidence="2" key="1">
    <citation type="journal article" date="2020" name="Fungal Divers.">
        <title>Resolving the Mortierellaceae phylogeny through synthesis of multi-gene phylogenetics and phylogenomics.</title>
        <authorList>
            <person name="Vandepol N."/>
            <person name="Liber J."/>
            <person name="Desiro A."/>
            <person name="Na H."/>
            <person name="Kennedy M."/>
            <person name="Barry K."/>
            <person name="Grigoriev I.V."/>
            <person name="Miller A.N."/>
            <person name="O'Donnell K."/>
            <person name="Stajich J.E."/>
            <person name="Bonito G."/>
        </authorList>
    </citation>
    <scope>NUCLEOTIDE SEQUENCE</scope>
    <source>
        <strain evidence="2">MES-2147</strain>
    </source>
</reference>
<evidence type="ECO:0000313" key="2">
    <source>
        <dbReference type="EMBL" id="KAF9921660.1"/>
    </source>
</evidence>
<dbReference type="PANTHER" id="PTHR45527">
    <property type="entry name" value="NONRIBOSOMAL PEPTIDE SYNTHETASE"/>
    <property type="match status" value="1"/>
</dbReference>
<feature type="domain" description="AMP-dependent synthetase/ligase" evidence="1">
    <location>
        <begin position="279"/>
        <end position="497"/>
    </location>
</feature>
<dbReference type="Gene3D" id="3.30.559.30">
    <property type="entry name" value="Nonribosomal peptide synthetase, condensation domain"/>
    <property type="match status" value="1"/>
</dbReference>
<dbReference type="InterPro" id="IPR042099">
    <property type="entry name" value="ANL_N_sf"/>
</dbReference>
<dbReference type="GO" id="GO:0031177">
    <property type="term" value="F:phosphopantetheine binding"/>
    <property type="evidence" value="ECO:0007669"/>
    <property type="project" value="TreeGrafter"/>
</dbReference>
<dbReference type="OrthoDB" id="2962993at2759"/>
<keyword evidence="3" id="KW-1185">Reference proteome</keyword>
<name>A0A9P6ILF5_9FUNG</name>
<accession>A0A9P6ILF5</accession>
<dbReference type="PANTHER" id="PTHR45527:SF1">
    <property type="entry name" value="FATTY ACID SYNTHASE"/>
    <property type="match status" value="1"/>
</dbReference>
<dbReference type="GO" id="GO:0005737">
    <property type="term" value="C:cytoplasm"/>
    <property type="evidence" value="ECO:0007669"/>
    <property type="project" value="TreeGrafter"/>
</dbReference>
<gene>
    <name evidence="2" type="ORF">BGZ65_010181</name>
</gene>
<dbReference type="Gene3D" id="3.40.50.12780">
    <property type="entry name" value="N-terminal domain of ligase-like"/>
    <property type="match status" value="1"/>
</dbReference>